<evidence type="ECO:0000313" key="3">
    <source>
        <dbReference type="EMBL" id="AAG15549.1"/>
    </source>
</evidence>
<dbReference type="InterPro" id="IPR013671">
    <property type="entry name" value="Gemini_AC4/5_cons-dom"/>
</dbReference>
<reference evidence="3 4" key="1">
    <citation type="journal article" date="2006" name="Plant Pathol.">
        <title>Biological and molecular properties of Tomato rugose mosaic virus (ToRMV), a new tomato-infecting begomovirus from Brazil.</title>
        <authorList>
            <person name="Fernandes J.J."/>
            <person name="Carvalho M.G."/>
            <person name="Andrade E.C."/>
            <person name="Brommonschenkel S.H."/>
            <person name="Fontes E.P.B."/>
            <person name="Zerbini F.M."/>
        </authorList>
    </citation>
    <scope>NUCLEOTIDE SEQUENCE [LARGE SCALE GENOMIC DNA]</scope>
</reference>
<dbReference type="Proteomes" id="UP000203133">
    <property type="component" value="Genome"/>
</dbReference>
<feature type="domain" description="Geminivirus AC4/5 conserved" evidence="1">
    <location>
        <begin position="51"/>
        <end position="83"/>
    </location>
</feature>
<evidence type="ECO:0000259" key="2">
    <source>
        <dbReference type="Pfam" id="PF08464"/>
    </source>
</evidence>
<dbReference type="InterPro" id="IPR006892">
    <property type="entry name" value="Gemini_AC4_5_cons_dom_1"/>
</dbReference>
<protein>
    <submittedName>
        <fullName evidence="3">AC4 protein</fullName>
    </submittedName>
</protein>
<organism evidence="3 4">
    <name type="scientific">Tomato rugose mosaic virus</name>
    <dbReference type="NCBI Taxonomy" id="134599"/>
    <lineage>
        <taxon>Viruses</taxon>
        <taxon>Monodnaviria</taxon>
        <taxon>Shotokuvirae</taxon>
        <taxon>Cressdnaviricota</taxon>
        <taxon>Repensiviricetes</taxon>
        <taxon>Geplafuvirales</taxon>
        <taxon>Geminiviridae</taxon>
        <taxon>Begomovirus</taxon>
        <taxon>Begomovirus solanumrugosi</taxon>
    </lineage>
</organism>
<dbReference type="GeneID" id="984271"/>
<gene>
    <name evidence="3" type="primary">AC4</name>
</gene>
<feature type="domain" description="Geminivirus AC4/5 conserved" evidence="2">
    <location>
        <begin position="138"/>
        <end position="180"/>
    </location>
</feature>
<accession>Q9E004</accession>
<dbReference type="Pfam" id="PF04807">
    <property type="entry name" value="Gemini_AC4_5"/>
    <property type="match status" value="1"/>
</dbReference>
<name>Q9E004_9GEMI</name>
<dbReference type="EMBL" id="AF291705">
    <property type="protein sequence ID" value="AAG15549.1"/>
    <property type="molecule type" value="Genomic_DNA"/>
</dbReference>
<dbReference type="Pfam" id="PF08464">
    <property type="entry name" value="Gemini_AC4_5_2"/>
    <property type="match status" value="1"/>
</dbReference>
<evidence type="ECO:0000259" key="1">
    <source>
        <dbReference type="Pfam" id="PF04807"/>
    </source>
</evidence>
<keyword evidence="4" id="KW-1185">Reference proteome</keyword>
<dbReference type="KEGG" id="vg:984271"/>
<dbReference type="RefSeq" id="NP_066372.1">
    <property type="nucleotide sequence ID" value="NC_002555.1"/>
</dbReference>
<evidence type="ECO:0000313" key="4">
    <source>
        <dbReference type="Proteomes" id="UP000203133"/>
    </source>
</evidence>
<sequence>MILVFSSFLMVVDDMIVDLPEPLDKRLLVACVLSTCDLSIELMHDLKTITEIVFHSGGARLVVEHVKHLAKVHRGTIRSTVPDQPEHGTVRVVLQLDVLIHPYLTQNIHRLNTETLTHTVCNTVTTCHIGDAHHLTSMGDIVTLFKRLDFTWAFTTPWNIGGSIHPIYLGLPVHGPVYPVSGLVGPWPNSCTWRIINAPANLRCTSHVAPWGIALRHFELKLTTYARLIYSRYATWALSSSKYLSSSNAS</sequence>
<proteinExistence type="predicted"/>